<keyword evidence="8" id="KW-1133">Transmembrane helix</keyword>
<evidence type="ECO:0000256" key="1">
    <source>
        <dbReference type="ARBA" id="ARBA00000085"/>
    </source>
</evidence>
<dbReference type="Gene3D" id="1.10.287.130">
    <property type="match status" value="1"/>
</dbReference>
<comment type="subcellular location">
    <subcellularLocation>
        <location evidence="2">Membrane</location>
    </subcellularLocation>
</comment>
<dbReference type="GO" id="GO:0004721">
    <property type="term" value="F:phosphoprotein phosphatase activity"/>
    <property type="evidence" value="ECO:0007669"/>
    <property type="project" value="TreeGrafter"/>
</dbReference>
<reference evidence="10" key="2">
    <citation type="submission" date="2021-04" db="EMBL/GenBank/DDBJ databases">
        <authorList>
            <person name="Gilroy R."/>
        </authorList>
    </citation>
    <scope>NUCLEOTIDE SEQUENCE</scope>
    <source>
        <strain evidence="10">CHK188-16595</strain>
    </source>
</reference>
<dbReference type="InterPro" id="IPR003594">
    <property type="entry name" value="HATPase_dom"/>
</dbReference>
<evidence type="ECO:0000256" key="7">
    <source>
        <dbReference type="ARBA" id="ARBA00023012"/>
    </source>
</evidence>
<dbReference type="SUPFAM" id="SSF55874">
    <property type="entry name" value="ATPase domain of HSP90 chaperone/DNA topoisomerase II/histidine kinase"/>
    <property type="match status" value="1"/>
</dbReference>
<keyword evidence="5" id="KW-0808">Transferase</keyword>
<evidence type="ECO:0000259" key="9">
    <source>
        <dbReference type="PROSITE" id="PS50109"/>
    </source>
</evidence>
<feature type="transmembrane region" description="Helical" evidence="8">
    <location>
        <begin position="12"/>
        <end position="29"/>
    </location>
</feature>
<dbReference type="InterPro" id="IPR005467">
    <property type="entry name" value="His_kinase_dom"/>
</dbReference>
<dbReference type="CDD" id="cd00082">
    <property type="entry name" value="HisKA"/>
    <property type="match status" value="1"/>
</dbReference>
<evidence type="ECO:0000256" key="2">
    <source>
        <dbReference type="ARBA" id="ARBA00004370"/>
    </source>
</evidence>
<gene>
    <name evidence="10" type="ORF">IAA37_05545</name>
</gene>
<dbReference type="Pfam" id="PF02518">
    <property type="entry name" value="HATPase_c"/>
    <property type="match status" value="1"/>
</dbReference>
<dbReference type="GO" id="GO:0005886">
    <property type="term" value="C:plasma membrane"/>
    <property type="evidence" value="ECO:0007669"/>
    <property type="project" value="TreeGrafter"/>
</dbReference>
<keyword evidence="7" id="KW-0902">Two-component regulatory system</keyword>
<dbReference type="PROSITE" id="PS50109">
    <property type="entry name" value="HIS_KIN"/>
    <property type="match status" value="1"/>
</dbReference>
<dbReference type="GO" id="GO:0000155">
    <property type="term" value="F:phosphorelay sensor kinase activity"/>
    <property type="evidence" value="ECO:0007669"/>
    <property type="project" value="InterPro"/>
</dbReference>
<dbReference type="InterPro" id="IPR050351">
    <property type="entry name" value="BphY/WalK/GraS-like"/>
</dbReference>
<evidence type="ECO:0000256" key="8">
    <source>
        <dbReference type="SAM" id="Phobius"/>
    </source>
</evidence>
<dbReference type="SUPFAM" id="SSF47384">
    <property type="entry name" value="Homodimeric domain of signal transducing histidine kinase"/>
    <property type="match status" value="1"/>
</dbReference>
<dbReference type="InterPro" id="IPR003661">
    <property type="entry name" value="HisK_dim/P_dom"/>
</dbReference>
<sequence length="340" mass="38269">MMHFGVYRKLILIAGTVIAAVSIGAVFFMENTSAFMLFVICAFGILCGLLFLLDFLHNRYHDDLLQQITLLIEALVEQQERIVFPENEDTLTARLQHQLLKLRNILTAQNQMLAQEKEQIKTLISDISHQIKTPVAANTFAQLLDDKELSDEERGEYIATLQTSLEKLTFLTNSLIKMSRLESGMISLKPEKNNLNDIILQAVKTVYAKAKEKNITITFDCEQNFKAVLDFNWTAEAIANVLDNAVKYTPNGGIVGLEITEYPSYLRLDISDNGIGIPEEEQAKIFGRFYRGKYSAGIDGVGIGLYLTRDIIQKQHGYIKARSDKNGSSFSVFVRKNAAD</sequence>
<feature type="transmembrane region" description="Helical" evidence="8">
    <location>
        <begin position="35"/>
        <end position="56"/>
    </location>
</feature>
<name>A0A9D2MJ96_9FIRM</name>
<feature type="domain" description="Histidine kinase" evidence="9">
    <location>
        <begin position="126"/>
        <end position="338"/>
    </location>
</feature>
<proteinExistence type="predicted"/>
<protein>
    <recommendedName>
        <fullName evidence="3">histidine kinase</fullName>
        <ecNumber evidence="3">2.7.13.3</ecNumber>
    </recommendedName>
</protein>
<keyword evidence="4" id="KW-0597">Phosphoprotein</keyword>
<dbReference type="PANTHER" id="PTHR45453">
    <property type="entry name" value="PHOSPHATE REGULON SENSOR PROTEIN PHOR"/>
    <property type="match status" value="1"/>
</dbReference>
<comment type="caution">
    <text evidence="10">The sequence shown here is derived from an EMBL/GenBank/DDBJ whole genome shotgun (WGS) entry which is preliminary data.</text>
</comment>
<keyword evidence="8" id="KW-0472">Membrane</keyword>
<dbReference type="Proteomes" id="UP000823877">
    <property type="component" value="Unassembled WGS sequence"/>
</dbReference>
<reference evidence="10" key="1">
    <citation type="journal article" date="2021" name="PeerJ">
        <title>Extensive microbial diversity within the chicken gut microbiome revealed by metagenomics and culture.</title>
        <authorList>
            <person name="Gilroy R."/>
            <person name="Ravi A."/>
            <person name="Getino M."/>
            <person name="Pursley I."/>
            <person name="Horton D.L."/>
            <person name="Alikhan N.F."/>
            <person name="Baker D."/>
            <person name="Gharbi K."/>
            <person name="Hall N."/>
            <person name="Watson M."/>
            <person name="Adriaenssens E.M."/>
            <person name="Foster-Nyarko E."/>
            <person name="Jarju S."/>
            <person name="Secka A."/>
            <person name="Antonio M."/>
            <person name="Oren A."/>
            <person name="Chaudhuri R.R."/>
            <person name="La Ragione R."/>
            <person name="Hildebrand F."/>
            <person name="Pallen M.J."/>
        </authorList>
    </citation>
    <scope>NUCLEOTIDE SEQUENCE</scope>
    <source>
        <strain evidence="10">CHK188-16595</strain>
    </source>
</reference>
<dbReference type="SMART" id="SM00387">
    <property type="entry name" value="HATPase_c"/>
    <property type="match status" value="1"/>
</dbReference>
<dbReference type="AlphaFoldDB" id="A0A9D2MJ96"/>
<dbReference type="CDD" id="cd00075">
    <property type="entry name" value="HATPase"/>
    <property type="match status" value="1"/>
</dbReference>
<organism evidence="10 11">
    <name type="scientific">Candidatus Eubacterium faecale</name>
    <dbReference type="NCBI Taxonomy" id="2838568"/>
    <lineage>
        <taxon>Bacteria</taxon>
        <taxon>Bacillati</taxon>
        <taxon>Bacillota</taxon>
        <taxon>Clostridia</taxon>
        <taxon>Eubacteriales</taxon>
        <taxon>Eubacteriaceae</taxon>
        <taxon>Eubacterium</taxon>
    </lineage>
</organism>
<dbReference type="PANTHER" id="PTHR45453:SF1">
    <property type="entry name" value="PHOSPHATE REGULON SENSOR PROTEIN PHOR"/>
    <property type="match status" value="1"/>
</dbReference>
<dbReference type="InterPro" id="IPR036890">
    <property type="entry name" value="HATPase_C_sf"/>
</dbReference>
<dbReference type="EMBL" id="DWXN01000010">
    <property type="protein sequence ID" value="HJB75125.1"/>
    <property type="molecule type" value="Genomic_DNA"/>
</dbReference>
<keyword evidence="8" id="KW-0812">Transmembrane</keyword>
<evidence type="ECO:0000256" key="3">
    <source>
        <dbReference type="ARBA" id="ARBA00012438"/>
    </source>
</evidence>
<dbReference type="SMART" id="SM00388">
    <property type="entry name" value="HisKA"/>
    <property type="match status" value="1"/>
</dbReference>
<dbReference type="InterPro" id="IPR036097">
    <property type="entry name" value="HisK_dim/P_sf"/>
</dbReference>
<dbReference type="InterPro" id="IPR004358">
    <property type="entry name" value="Sig_transdc_His_kin-like_C"/>
</dbReference>
<evidence type="ECO:0000256" key="4">
    <source>
        <dbReference type="ARBA" id="ARBA00022553"/>
    </source>
</evidence>
<evidence type="ECO:0000256" key="6">
    <source>
        <dbReference type="ARBA" id="ARBA00022777"/>
    </source>
</evidence>
<evidence type="ECO:0000313" key="10">
    <source>
        <dbReference type="EMBL" id="HJB75125.1"/>
    </source>
</evidence>
<evidence type="ECO:0000313" key="11">
    <source>
        <dbReference type="Proteomes" id="UP000823877"/>
    </source>
</evidence>
<dbReference type="Gene3D" id="3.30.565.10">
    <property type="entry name" value="Histidine kinase-like ATPase, C-terminal domain"/>
    <property type="match status" value="1"/>
</dbReference>
<accession>A0A9D2MJ96</accession>
<keyword evidence="6 10" id="KW-0418">Kinase</keyword>
<dbReference type="PRINTS" id="PR00344">
    <property type="entry name" value="BCTRLSENSOR"/>
</dbReference>
<dbReference type="GO" id="GO:0016036">
    <property type="term" value="P:cellular response to phosphate starvation"/>
    <property type="evidence" value="ECO:0007669"/>
    <property type="project" value="TreeGrafter"/>
</dbReference>
<evidence type="ECO:0000256" key="5">
    <source>
        <dbReference type="ARBA" id="ARBA00022679"/>
    </source>
</evidence>
<dbReference type="Pfam" id="PF00512">
    <property type="entry name" value="HisKA"/>
    <property type="match status" value="1"/>
</dbReference>
<dbReference type="EC" id="2.7.13.3" evidence="3"/>
<comment type="catalytic activity">
    <reaction evidence="1">
        <text>ATP + protein L-histidine = ADP + protein N-phospho-L-histidine.</text>
        <dbReference type="EC" id="2.7.13.3"/>
    </reaction>
</comment>